<reference evidence="1" key="1">
    <citation type="journal article" date="2015" name="Nature">
        <title>Complex archaea that bridge the gap between prokaryotes and eukaryotes.</title>
        <authorList>
            <person name="Spang A."/>
            <person name="Saw J.H."/>
            <person name="Jorgensen S.L."/>
            <person name="Zaremba-Niedzwiedzka K."/>
            <person name="Martijn J."/>
            <person name="Lind A.E."/>
            <person name="van Eijk R."/>
            <person name="Schleper C."/>
            <person name="Guy L."/>
            <person name="Ettema T.J."/>
        </authorList>
    </citation>
    <scope>NUCLEOTIDE SEQUENCE</scope>
</reference>
<proteinExistence type="predicted"/>
<name>A0A0F9FYY8_9ZZZZ</name>
<accession>A0A0F9FYY8</accession>
<protein>
    <submittedName>
        <fullName evidence="1">Uncharacterized protein</fullName>
    </submittedName>
</protein>
<evidence type="ECO:0000313" key="1">
    <source>
        <dbReference type="EMBL" id="KKL83471.1"/>
    </source>
</evidence>
<comment type="caution">
    <text evidence="1">The sequence shown here is derived from an EMBL/GenBank/DDBJ whole genome shotgun (WGS) entry which is preliminary data.</text>
</comment>
<organism evidence="1">
    <name type="scientific">marine sediment metagenome</name>
    <dbReference type="NCBI Taxonomy" id="412755"/>
    <lineage>
        <taxon>unclassified sequences</taxon>
        <taxon>metagenomes</taxon>
        <taxon>ecological metagenomes</taxon>
    </lineage>
</organism>
<gene>
    <name evidence="1" type="ORF">LCGC14_1974340</name>
</gene>
<dbReference type="AlphaFoldDB" id="A0A0F9FYY8"/>
<sequence length="69" mass="7765">MTTKFIVEGTTFAKFTDSVNYARGVAAKEKRSVDIDCEISNDVTKVERKWVAKMHPPGFQRPTLMDLSA</sequence>
<feature type="non-terminal residue" evidence="1">
    <location>
        <position position="1"/>
    </location>
</feature>
<dbReference type="EMBL" id="LAZR01021969">
    <property type="protein sequence ID" value="KKL83471.1"/>
    <property type="molecule type" value="Genomic_DNA"/>
</dbReference>